<gene>
    <name evidence="5" type="ORF">SAMN02745174_00470</name>
</gene>
<evidence type="ECO:0000256" key="2">
    <source>
        <dbReference type="ARBA" id="ARBA00023125"/>
    </source>
</evidence>
<dbReference type="RefSeq" id="WP_078693008.1">
    <property type="nucleotide sequence ID" value="NZ_FUWX01000005.1"/>
</dbReference>
<dbReference type="STRING" id="180163.SAMN02745174_00470"/>
<dbReference type="SMART" id="SM00347">
    <property type="entry name" value="HTH_MARR"/>
    <property type="match status" value="1"/>
</dbReference>
<evidence type="ECO:0000313" key="6">
    <source>
        <dbReference type="Proteomes" id="UP000191153"/>
    </source>
</evidence>
<accession>A0A1T4KKB0</accession>
<proteinExistence type="predicted"/>
<evidence type="ECO:0000259" key="4">
    <source>
        <dbReference type="PROSITE" id="PS50995"/>
    </source>
</evidence>
<evidence type="ECO:0000313" key="5">
    <source>
        <dbReference type="EMBL" id="SJZ42840.1"/>
    </source>
</evidence>
<reference evidence="5 6" key="1">
    <citation type="submission" date="2017-02" db="EMBL/GenBank/DDBJ databases">
        <authorList>
            <person name="Peterson S.W."/>
        </authorList>
    </citation>
    <scope>NUCLEOTIDE SEQUENCE [LARGE SCALE GENOMIC DNA]</scope>
    <source>
        <strain evidence="5 6">ATCC 700028</strain>
    </source>
</reference>
<keyword evidence="1" id="KW-0805">Transcription regulation</keyword>
<name>A0A1T4KKB0_9FUSO</name>
<dbReference type="Pfam" id="PF01047">
    <property type="entry name" value="MarR"/>
    <property type="match status" value="1"/>
</dbReference>
<organism evidence="5 6">
    <name type="scientific">Cetobacterium ceti</name>
    <dbReference type="NCBI Taxonomy" id="180163"/>
    <lineage>
        <taxon>Bacteria</taxon>
        <taxon>Fusobacteriati</taxon>
        <taxon>Fusobacteriota</taxon>
        <taxon>Fusobacteriia</taxon>
        <taxon>Fusobacteriales</taxon>
        <taxon>Fusobacteriaceae</taxon>
        <taxon>Cetobacterium</taxon>
    </lineage>
</organism>
<evidence type="ECO:0000256" key="3">
    <source>
        <dbReference type="ARBA" id="ARBA00023163"/>
    </source>
</evidence>
<dbReference type="GO" id="GO:0003677">
    <property type="term" value="F:DNA binding"/>
    <property type="evidence" value="ECO:0007669"/>
    <property type="project" value="UniProtKB-KW"/>
</dbReference>
<dbReference type="PANTHER" id="PTHR42756:SF1">
    <property type="entry name" value="TRANSCRIPTIONAL REPRESSOR OF EMRAB OPERON"/>
    <property type="match status" value="1"/>
</dbReference>
<keyword evidence="6" id="KW-1185">Reference proteome</keyword>
<dbReference type="PANTHER" id="PTHR42756">
    <property type="entry name" value="TRANSCRIPTIONAL REGULATOR, MARR"/>
    <property type="match status" value="1"/>
</dbReference>
<dbReference type="CDD" id="cd00090">
    <property type="entry name" value="HTH_ARSR"/>
    <property type="match status" value="1"/>
</dbReference>
<dbReference type="Proteomes" id="UP000191153">
    <property type="component" value="Unassembled WGS sequence"/>
</dbReference>
<dbReference type="InterPro" id="IPR011991">
    <property type="entry name" value="ArsR-like_HTH"/>
</dbReference>
<protein>
    <submittedName>
        <fullName evidence="5">DNA-binding transcriptional regulator, MarR family</fullName>
    </submittedName>
</protein>
<keyword evidence="2 5" id="KW-0238">DNA-binding</keyword>
<dbReference type="EMBL" id="FUWX01000005">
    <property type="protein sequence ID" value="SJZ42840.1"/>
    <property type="molecule type" value="Genomic_DNA"/>
</dbReference>
<dbReference type="InterPro" id="IPR036390">
    <property type="entry name" value="WH_DNA-bd_sf"/>
</dbReference>
<feature type="domain" description="HTH marR-type" evidence="4">
    <location>
        <begin position="1"/>
        <end position="136"/>
    </location>
</feature>
<keyword evidence="3" id="KW-0804">Transcription</keyword>
<dbReference type="GO" id="GO:0003700">
    <property type="term" value="F:DNA-binding transcription factor activity"/>
    <property type="evidence" value="ECO:0007669"/>
    <property type="project" value="InterPro"/>
</dbReference>
<dbReference type="OrthoDB" id="8447118at2"/>
<dbReference type="SUPFAM" id="SSF46785">
    <property type="entry name" value="Winged helix' DNA-binding domain"/>
    <property type="match status" value="1"/>
</dbReference>
<sequence>MDINKVNEVLENFYKLFYETEDLALKRGIKCLTHTELHIIEAIGQDSLNMNELADRLGITMGTATVAVTKLGDKGFIERVRSDADRRKVYVSLSKKGLEALNYHNNYHKQIISTITENISDKDLEHFISIFELILKNLEDKTEFFKPVPVTEFPIDSTVSVVEIKGTPIVLDYFSNNGIEHYSILTVIPSKFDDKIALRKDDGSVLEINILDAKNIIGVKVEK</sequence>
<dbReference type="InterPro" id="IPR000835">
    <property type="entry name" value="HTH_MarR-typ"/>
</dbReference>
<dbReference type="InterPro" id="IPR036388">
    <property type="entry name" value="WH-like_DNA-bd_sf"/>
</dbReference>
<dbReference type="Gene3D" id="1.10.10.10">
    <property type="entry name" value="Winged helix-like DNA-binding domain superfamily/Winged helix DNA-binding domain"/>
    <property type="match status" value="1"/>
</dbReference>
<dbReference type="PRINTS" id="PR00598">
    <property type="entry name" value="HTHMARR"/>
</dbReference>
<dbReference type="PROSITE" id="PS50995">
    <property type="entry name" value="HTH_MARR_2"/>
    <property type="match status" value="1"/>
</dbReference>
<evidence type="ECO:0000256" key="1">
    <source>
        <dbReference type="ARBA" id="ARBA00023015"/>
    </source>
</evidence>
<dbReference type="AlphaFoldDB" id="A0A1T4KKB0"/>